<dbReference type="Proteomes" id="UP000824890">
    <property type="component" value="Unassembled WGS sequence"/>
</dbReference>
<evidence type="ECO:0000256" key="12">
    <source>
        <dbReference type="ARBA" id="ARBA00023010"/>
    </source>
</evidence>
<evidence type="ECO:0000256" key="11">
    <source>
        <dbReference type="ARBA" id="ARBA00022927"/>
    </source>
</evidence>
<evidence type="ECO:0000259" key="21">
    <source>
        <dbReference type="PROSITE" id="PS50196"/>
    </source>
</evidence>
<dbReference type="PROSITE" id="PS50294">
    <property type="entry name" value="WD_REPEATS_REGION"/>
    <property type="match status" value="4"/>
</dbReference>
<dbReference type="InterPro" id="IPR001680">
    <property type="entry name" value="WD40_rpt"/>
</dbReference>
<keyword evidence="12" id="KW-0811">Translocation</keyword>
<dbReference type="SMART" id="SM00160">
    <property type="entry name" value="RanBD"/>
    <property type="match status" value="1"/>
</dbReference>
<dbReference type="InterPro" id="IPR015007">
    <property type="entry name" value="NUP2/50/61"/>
</dbReference>
<keyword evidence="13" id="KW-0333">Golgi apparatus</keyword>
<evidence type="ECO:0000313" key="22">
    <source>
        <dbReference type="EMBL" id="KAH0872649.1"/>
    </source>
</evidence>
<dbReference type="Pfam" id="PF23953">
    <property type="entry name" value="TPR_COPA_B"/>
    <property type="match status" value="1"/>
</dbReference>
<dbReference type="InterPro" id="IPR045207">
    <property type="entry name" value="RanBD_NUP50_plant"/>
</dbReference>
<evidence type="ECO:0000256" key="8">
    <source>
        <dbReference type="ARBA" id="ARBA00022737"/>
    </source>
</evidence>
<evidence type="ECO:0000256" key="6">
    <source>
        <dbReference type="ARBA" id="ARBA00022490"/>
    </source>
</evidence>
<dbReference type="CDD" id="cd00200">
    <property type="entry name" value="WD40"/>
    <property type="match status" value="1"/>
</dbReference>
<dbReference type="SUPFAM" id="SSF50978">
    <property type="entry name" value="WD40 repeat-like"/>
    <property type="match status" value="2"/>
</dbReference>
<name>A0ABQ7YXJ0_BRANA</name>
<feature type="repeat" description="WD" evidence="19">
    <location>
        <begin position="261"/>
        <end position="302"/>
    </location>
</feature>
<evidence type="ECO:0000256" key="4">
    <source>
        <dbReference type="ARBA" id="ARBA00011775"/>
    </source>
</evidence>
<keyword evidence="11" id="KW-0653">Protein transport</keyword>
<keyword evidence="10" id="KW-0931">ER-Golgi transport</keyword>
<comment type="caution">
    <text evidence="22">The sequence shown here is derived from an EMBL/GenBank/DDBJ whole genome shotgun (WGS) entry which is preliminary data.</text>
</comment>
<dbReference type="PANTHER" id="PTHR19876">
    <property type="entry name" value="COATOMER"/>
    <property type="match status" value="1"/>
</dbReference>
<feature type="compositionally biased region" description="Polar residues" evidence="20">
    <location>
        <begin position="1154"/>
        <end position="1180"/>
    </location>
</feature>
<dbReference type="PANTHER" id="PTHR19876:SF69">
    <property type="entry name" value="COATOMER SUBUNIT BETA'-2"/>
    <property type="match status" value="1"/>
</dbReference>
<evidence type="ECO:0000256" key="2">
    <source>
        <dbReference type="ARBA" id="ARBA00004255"/>
    </source>
</evidence>
<feature type="region of interest" description="Disordered" evidence="20">
    <location>
        <begin position="1344"/>
        <end position="1364"/>
    </location>
</feature>
<dbReference type="Pfam" id="PF04053">
    <property type="entry name" value="B-prop_COPA_B_2nd"/>
    <property type="match status" value="1"/>
</dbReference>
<dbReference type="PROSITE" id="PS50082">
    <property type="entry name" value="WD_REPEATS_2"/>
    <property type="match status" value="4"/>
</dbReference>
<dbReference type="InterPro" id="IPR020472">
    <property type="entry name" value="WD40_PAC1"/>
</dbReference>
<dbReference type="Pfam" id="PF08911">
    <property type="entry name" value="NUP50"/>
    <property type="match status" value="1"/>
</dbReference>
<feature type="repeat" description="WD" evidence="19">
    <location>
        <begin position="174"/>
        <end position="216"/>
    </location>
</feature>
<dbReference type="EMBL" id="JAGKQM010000016">
    <property type="protein sequence ID" value="KAH0872649.1"/>
    <property type="molecule type" value="Genomic_DNA"/>
</dbReference>
<evidence type="ECO:0000256" key="9">
    <source>
        <dbReference type="ARBA" id="ARBA00022816"/>
    </source>
</evidence>
<evidence type="ECO:0000256" key="19">
    <source>
        <dbReference type="PROSITE-ProRule" id="PRU00221"/>
    </source>
</evidence>
<feature type="domain" description="RanBD1" evidence="21">
    <location>
        <begin position="1213"/>
        <end position="1339"/>
    </location>
</feature>
<proteinExistence type="predicted"/>
<feature type="compositionally biased region" description="Low complexity" evidence="20">
    <location>
        <begin position="1036"/>
        <end position="1064"/>
    </location>
</feature>
<keyword evidence="23" id="KW-1185">Reference proteome</keyword>
<evidence type="ECO:0000256" key="18">
    <source>
        <dbReference type="ARBA" id="ARBA00025536"/>
    </source>
</evidence>
<feature type="repeat" description="WD" evidence="19">
    <location>
        <begin position="217"/>
        <end position="260"/>
    </location>
</feature>
<dbReference type="SUPFAM" id="SSF50729">
    <property type="entry name" value="PH domain-like"/>
    <property type="match status" value="1"/>
</dbReference>
<keyword evidence="14" id="KW-0906">Nuclear pore complex</keyword>
<organism evidence="22 23">
    <name type="scientific">Brassica napus</name>
    <name type="common">Rape</name>
    <dbReference type="NCBI Taxonomy" id="3708"/>
    <lineage>
        <taxon>Eukaryota</taxon>
        <taxon>Viridiplantae</taxon>
        <taxon>Streptophyta</taxon>
        <taxon>Embryophyta</taxon>
        <taxon>Tracheophyta</taxon>
        <taxon>Spermatophyta</taxon>
        <taxon>Magnoliopsida</taxon>
        <taxon>eudicotyledons</taxon>
        <taxon>Gunneridae</taxon>
        <taxon>Pentapetalae</taxon>
        <taxon>rosids</taxon>
        <taxon>malvids</taxon>
        <taxon>Brassicales</taxon>
        <taxon>Brassicaceae</taxon>
        <taxon>Brassiceae</taxon>
        <taxon>Brassica</taxon>
    </lineage>
</organism>
<evidence type="ECO:0000256" key="13">
    <source>
        <dbReference type="ARBA" id="ARBA00023034"/>
    </source>
</evidence>
<gene>
    <name evidence="22" type="ORF">HID58_070011</name>
</gene>
<keyword evidence="17" id="KW-0968">Cytoplasmic vesicle</keyword>
<feature type="region of interest" description="Disordered" evidence="20">
    <location>
        <begin position="882"/>
        <end position="1190"/>
    </location>
</feature>
<dbReference type="PRINTS" id="PR00320">
    <property type="entry name" value="GPROTEINBRPT"/>
</dbReference>
<evidence type="ECO:0000256" key="5">
    <source>
        <dbReference type="ARBA" id="ARBA00022448"/>
    </source>
</evidence>
<dbReference type="Gene3D" id="2.130.10.10">
    <property type="entry name" value="YVTN repeat-like/Quinoprotein amine dehydrogenase"/>
    <property type="match status" value="1"/>
</dbReference>
<dbReference type="InterPro" id="IPR050844">
    <property type="entry name" value="Coatomer_complex_subunit"/>
</dbReference>
<comment type="function">
    <text evidence="18">The coatomer is a cytosolic protein complex that binds to dilysine motifs and reversibly associates with Golgi non-clathrin-coated vesicles, which further mediate biosynthetic protein transport from the ER, via the Golgi up to the trans Golgi network. Coatomer complex is required for budding from Golgi membranes, and is essential for the retrograde Golgi-to-ER transport of dilysine-tagged proteins.</text>
</comment>
<keyword evidence="8" id="KW-0677">Repeat</keyword>
<evidence type="ECO:0000256" key="15">
    <source>
        <dbReference type="ARBA" id="ARBA00023136"/>
    </source>
</evidence>
<dbReference type="InterPro" id="IPR036322">
    <property type="entry name" value="WD40_repeat_dom_sf"/>
</dbReference>
<feature type="compositionally biased region" description="Basic and acidic residues" evidence="20">
    <location>
        <begin position="1125"/>
        <end position="1151"/>
    </location>
</feature>
<dbReference type="Gene3D" id="2.30.29.30">
    <property type="entry name" value="Pleckstrin-homology domain (PH domain)/Phosphotyrosine-binding domain (PTB)"/>
    <property type="match status" value="1"/>
</dbReference>
<dbReference type="Gene3D" id="1.25.40.470">
    <property type="match status" value="1"/>
</dbReference>
<dbReference type="InterPro" id="IPR056176">
    <property type="entry name" value="TPR_COPA_B"/>
</dbReference>
<evidence type="ECO:0000256" key="10">
    <source>
        <dbReference type="ARBA" id="ARBA00022892"/>
    </source>
</evidence>
<evidence type="ECO:0000256" key="14">
    <source>
        <dbReference type="ARBA" id="ARBA00023132"/>
    </source>
</evidence>
<dbReference type="PROSITE" id="PS50196">
    <property type="entry name" value="RANBD1"/>
    <property type="match status" value="1"/>
</dbReference>
<evidence type="ECO:0000256" key="1">
    <source>
        <dbReference type="ARBA" id="ARBA00004156"/>
    </source>
</evidence>
<feature type="compositionally biased region" description="Basic and acidic residues" evidence="20">
    <location>
        <begin position="1093"/>
        <end position="1114"/>
    </location>
</feature>
<dbReference type="SMART" id="SM00320">
    <property type="entry name" value="WD40"/>
    <property type="match status" value="6"/>
</dbReference>
<feature type="compositionally biased region" description="Polar residues" evidence="20">
    <location>
        <begin position="1115"/>
        <end position="1124"/>
    </location>
</feature>
<feature type="compositionally biased region" description="Polar residues" evidence="20">
    <location>
        <begin position="1355"/>
        <end position="1364"/>
    </location>
</feature>
<keyword evidence="9" id="KW-0509">mRNA transport</keyword>
<dbReference type="InterPro" id="IPR011993">
    <property type="entry name" value="PH-like_dom_sf"/>
</dbReference>
<reference evidence="22 23" key="1">
    <citation type="submission" date="2021-05" db="EMBL/GenBank/DDBJ databases">
        <title>Genome Assembly of Synthetic Allotetraploid Brassica napus Reveals Homoeologous Exchanges between Subgenomes.</title>
        <authorList>
            <person name="Davis J.T."/>
        </authorList>
    </citation>
    <scope>NUCLEOTIDE SEQUENCE [LARGE SCALE GENOMIC DNA]</scope>
    <source>
        <strain evidence="23">cv. Da-Ae</strain>
        <tissue evidence="22">Seedling</tissue>
    </source>
</reference>
<evidence type="ECO:0000256" key="17">
    <source>
        <dbReference type="ARBA" id="ARBA00023329"/>
    </source>
</evidence>
<evidence type="ECO:0000256" key="16">
    <source>
        <dbReference type="ARBA" id="ARBA00023242"/>
    </source>
</evidence>
<dbReference type="CDD" id="cd22947">
    <property type="entry name" value="Coatomer_WDAD_beta-like"/>
    <property type="match status" value="1"/>
</dbReference>
<protein>
    <recommendedName>
        <fullName evidence="21">RanBD1 domain-containing protein</fullName>
    </recommendedName>
</protein>
<comment type="subunit">
    <text evidence="4">Oligomeric complex that consists of at least the alpha, beta, beta', gamma, delta, epsilon and zeta subunits.</text>
</comment>
<accession>A0ABQ7YXJ0</accession>
<dbReference type="InterPro" id="IPR006692">
    <property type="entry name" value="Beta-prop_COPA/B_2nd"/>
</dbReference>
<keyword evidence="6" id="KW-0963">Cytoplasm</keyword>
<feature type="compositionally biased region" description="Acidic residues" evidence="20">
    <location>
        <begin position="898"/>
        <end position="911"/>
    </location>
</feature>
<dbReference type="Pfam" id="PF00400">
    <property type="entry name" value="WD40"/>
    <property type="match status" value="5"/>
</dbReference>
<keyword evidence="16" id="KW-0539">Nucleus</keyword>
<evidence type="ECO:0000313" key="23">
    <source>
        <dbReference type="Proteomes" id="UP000824890"/>
    </source>
</evidence>
<evidence type="ECO:0000256" key="20">
    <source>
        <dbReference type="SAM" id="MobiDB-lite"/>
    </source>
</evidence>
<feature type="region of interest" description="Disordered" evidence="20">
    <location>
        <begin position="1203"/>
        <end position="1228"/>
    </location>
</feature>
<keyword evidence="7 19" id="KW-0853">WD repeat</keyword>
<dbReference type="Pfam" id="PF00638">
    <property type="entry name" value="Ran_BP1"/>
    <property type="match status" value="1"/>
</dbReference>
<evidence type="ECO:0000256" key="3">
    <source>
        <dbReference type="ARBA" id="ARBA00004567"/>
    </source>
</evidence>
<keyword evidence="15" id="KW-0472">Membrane</keyword>
<comment type="subcellular location">
    <subcellularLocation>
        <location evidence="1">Cytoplasmic vesicle membrane</location>
    </subcellularLocation>
    <subcellularLocation>
        <location evidence="2">Golgi apparatus membrane</location>
        <topology evidence="2">Peripheral membrane protein</topology>
        <orientation evidence="2">Cytoplasmic side</orientation>
    </subcellularLocation>
    <subcellularLocation>
        <location evidence="3">Nucleus</location>
        <location evidence="3">Nuclear pore complex</location>
    </subcellularLocation>
</comment>
<dbReference type="InterPro" id="IPR000156">
    <property type="entry name" value="Ran_bind_dom"/>
</dbReference>
<keyword evidence="5" id="KW-0813">Transport</keyword>
<dbReference type="InterPro" id="IPR015943">
    <property type="entry name" value="WD40/YVTN_repeat-like_dom_sf"/>
</dbReference>
<dbReference type="CDD" id="cd13169">
    <property type="entry name" value="RanBD_NUP50_plant"/>
    <property type="match status" value="1"/>
</dbReference>
<evidence type="ECO:0000256" key="7">
    <source>
        <dbReference type="ARBA" id="ARBA00022574"/>
    </source>
</evidence>
<feature type="non-terminal residue" evidence="22">
    <location>
        <position position="1"/>
    </location>
</feature>
<sequence>HRPDGANVVPCSISDSQIQAIIRDPKGTTPFLPLINLQSWLEIKKKLAQRSERVKSVDLHPTEPWILASLYSGTLCIWNYQTQVMAKSFEVTDLPVRSAKFIARKQWVVAGADDLYIRVYNYNTMDKVKVFEAHSDYIRCVAVHPTLPYVLSSSDDMLIKLWDWEKGWACTQIFEGHSHYVMQVTFNPKDTNTFASASLDRTIKIWNLGSPDPNFTLDAHQKGVNCVDYFTGGDKPYLITGSDDHTAKVWDYQTKSCVQTLDGHTHNVSAVCFHPELPIIITGSEDGTVRIWHSTTYRLENTLNYGLERVWAIGYVKSSRRVVIGYDEGTIMVKLGREVPVASMDNTGKIIWAKHNEIQTANIKSIGADYEVTDGERLPLAVKELGTCDLYPQSLKHNPNGRFVVVCGDGEYIIYTALAWRNRSFGSGLEFVWSSEGECAVRESSSKIKTFSKNFQEKKSIRPTFSAEKIFGGTLLAMCSNDFICFYDWAECRLIQRIDVTVKNLYWADSGDLVAIASDTSFYILKYNRDLVSSHFDSGRSTEEEGVEDAFEVLHENDERVRTGLWVGDCFIYNNSSSKLNYCVGGEVTTMYHLDRPMYLLGYLASQSRVFLVDKEFNVIGYTLLLSLIEYKTLVMRGDLEKASVILPTIPKDQHNSVAHFLESRGMIEEALEIATDPDYRFELAIQLGRLEIAQEIAVEVQSESKWKRLGELAMSSGKLQLAEECMKYAMDLSGLLLLYSSLGDAEGVSKLATLAKEQGKNNVAYLCLFMLGKLEDCLDLLVESNRIPEAALMARSYLPSKVSEIVALWRKDLSKINSKAAESLADPEEYSNLFDDWQVALSVEARAAETRGVYTAAENYPSHADRSSMTLVEAFRNLQVEEEGSLENGDMDHEEVVAEENGDEEKNEDVEEHHQEEQEEEGVVVDGDSTDGAVLVNGSEAEEEWASSSLSSETPHYAPPSGDSVYFPSPPPPMGDSESAQPPSKKRGALKQLSRENPDDDTAELESGTFKKASDEVLASRRIVRIKRKEPSAAPPAATTNPFAGIQLLPTTTTTTTAPAFTTVAESKLTPAEAVVEDNQKTNDTEEDGEEVESKKIDDVKESAEDDNERGKTSADQTTVQGTDRTEDLPEKESGGDQTEGKAKEGEAADKNGSLSSFQQHSSIKNAFTGLATTDSSGPKFSFGDGSGAPFGLGLSNSNSPSSLFGASLTKKSESSSGFPPKQEVSVETGEENEEAAFSADSIMFEYLDGGWRERGKGEVKVNVSSNGDKARLVMRAKGNYRLILNASLYPEMKLASMDKKGITFACVNSEGRDGLSTFALKFKDPTIVEEFRVAVDKHKGSKPIETAAPLKTPENSPTPTDA</sequence>
<feature type="repeat" description="WD" evidence="19">
    <location>
        <begin position="131"/>
        <end position="163"/>
    </location>
</feature>